<accession>A0ABV1QVL4</accession>
<comment type="caution">
    <text evidence="1">The sequence shown here is derived from an EMBL/GenBank/DDBJ whole genome shotgun (WGS) entry which is preliminary data.</text>
</comment>
<evidence type="ECO:0000313" key="1">
    <source>
        <dbReference type="EMBL" id="MER2286629.1"/>
    </source>
</evidence>
<dbReference type="Proteomes" id="UP001432995">
    <property type="component" value="Unassembled WGS sequence"/>
</dbReference>
<sequence>MSMPLTLPDRRRLRSLRARARNRGFGVLTSRKAISPDNLGGVMITDLAHNAVIDGARFDLSLAEAEARVSEMVAELEAAASAMRGSR</sequence>
<gene>
    <name evidence="1" type="ORF">ABS770_00030</name>
</gene>
<evidence type="ECO:0000313" key="2">
    <source>
        <dbReference type="Proteomes" id="UP001432995"/>
    </source>
</evidence>
<dbReference type="RefSeq" id="WP_350376848.1">
    <property type="nucleotide sequence ID" value="NZ_JBELQD010000001.1"/>
</dbReference>
<reference evidence="1" key="1">
    <citation type="submission" date="2024-06" db="EMBL/GenBank/DDBJ databases">
        <authorList>
            <person name="Campbell A.G."/>
        </authorList>
    </citation>
    <scope>NUCLEOTIDE SEQUENCE</scope>
    <source>
        <strain evidence="1">EM17</strain>
    </source>
</reference>
<protein>
    <submittedName>
        <fullName evidence="1">Uncharacterized protein</fullName>
    </submittedName>
</protein>
<organism evidence="1 2">
    <name type="scientific">Methylobacterium brachiatum</name>
    <dbReference type="NCBI Taxonomy" id="269660"/>
    <lineage>
        <taxon>Bacteria</taxon>
        <taxon>Pseudomonadati</taxon>
        <taxon>Pseudomonadota</taxon>
        <taxon>Alphaproteobacteria</taxon>
        <taxon>Hyphomicrobiales</taxon>
        <taxon>Methylobacteriaceae</taxon>
        <taxon>Methylobacterium</taxon>
    </lineage>
</organism>
<dbReference type="EMBL" id="JBELQD010000001">
    <property type="protein sequence ID" value="MER2286629.1"/>
    <property type="molecule type" value="Genomic_DNA"/>
</dbReference>
<keyword evidence="2" id="KW-1185">Reference proteome</keyword>
<name>A0ABV1QVL4_9HYPH</name>
<proteinExistence type="predicted"/>